<organism evidence="1 2">
    <name type="scientific">Fusobacterium nucleatum subsp. polymorphum</name>
    <name type="common">Fusobacterium polymorphum</name>
    <dbReference type="NCBI Taxonomy" id="76857"/>
    <lineage>
        <taxon>Bacteria</taxon>
        <taxon>Fusobacteriati</taxon>
        <taxon>Fusobacteriota</taxon>
        <taxon>Fusobacteriia</taxon>
        <taxon>Fusobacteriales</taxon>
        <taxon>Fusobacteriaceae</taxon>
        <taxon>Fusobacterium</taxon>
    </lineage>
</organism>
<name>A0A1Z3CJU3_FUSNP</name>
<keyword evidence="2" id="KW-1185">Reference proteome</keyword>
<accession>A0A1Z3CJU3</accession>
<reference evidence="1 2" key="1">
    <citation type="submission" date="2017-06" db="EMBL/GenBank/DDBJ databases">
        <title>Draft genome sequence of Fusobacterium nucleatum subsp. polymorphum KCOM 1260 (=ChDC F218).</title>
        <authorList>
            <person name="Kook J.-K."/>
            <person name="Park S.-N."/>
            <person name="Lim Y.K."/>
            <person name="Roh H."/>
        </authorList>
    </citation>
    <scope>NUCLEOTIDE SEQUENCE [LARGE SCALE GENOMIC DNA]</scope>
    <source>
        <strain evidence="2">KCOM 1260 (ChDC F218)</strain>
    </source>
</reference>
<dbReference type="AlphaFoldDB" id="A0A1Z3CJU3"/>
<sequence length="76" mass="8942">MLTKFLNDEKLTFATNLANLPTSWLQTCQDLFGSLALIFHLKFRIQFHLFLITLLDIKGKVLLKMLRFNDRIIEIC</sequence>
<protein>
    <recommendedName>
        <fullName evidence="3">PIN family toxin-antitoxin system</fullName>
    </recommendedName>
</protein>
<evidence type="ECO:0000313" key="1">
    <source>
        <dbReference type="EMBL" id="ASC03894.1"/>
    </source>
</evidence>
<evidence type="ECO:0000313" key="2">
    <source>
        <dbReference type="Proteomes" id="UP000196759"/>
    </source>
</evidence>
<gene>
    <name evidence="1" type="ORF">CBG50_11985</name>
</gene>
<evidence type="ECO:0008006" key="3">
    <source>
        <dbReference type="Google" id="ProtNLM"/>
    </source>
</evidence>
<dbReference type="EMBL" id="CP021934">
    <property type="protein sequence ID" value="ASC03894.1"/>
    <property type="molecule type" value="Genomic_DNA"/>
</dbReference>
<proteinExistence type="predicted"/>
<dbReference type="Proteomes" id="UP000196759">
    <property type="component" value="Chromosome"/>
</dbReference>